<keyword evidence="5" id="KW-0804">Transcription</keyword>
<comment type="caution">
    <text evidence="8">The sequence shown here is derived from an EMBL/GenBank/DDBJ whole genome shotgun (WGS) entry which is preliminary data.</text>
</comment>
<dbReference type="Gene3D" id="4.10.280.10">
    <property type="entry name" value="Helix-loop-helix DNA-binding domain"/>
    <property type="match status" value="1"/>
</dbReference>
<dbReference type="InterPro" id="IPR036638">
    <property type="entry name" value="HLH_DNA-bd_sf"/>
</dbReference>
<reference evidence="8 9" key="1">
    <citation type="submission" date="2019-09" db="EMBL/GenBank/DDBJ databases">
        <title>Bird 10,000 Genomes (B10K) Project - Family phase.</title>
        <authorList>
            <person name="Zhang G."/>
        </authorList>
    </citation>
    <scope>NUCLEOTIDE SEQUENCE [LARGE SCALE GENOMIC DNA]</scope>
    <source>
        <strain evidence="8">OUT-0004</strain>
    </source>
</reference>
<evidence type="ECO:0000256" key="3">
    <source>
        <dbReference type="ARBA" id="ARBA00023015"/>
    </source>
</evidence>
<evidence type="ECO:0000256" key="4">
    <source>
        <dbReference type="ARBA" id="ARBA00023125"/>
    </source>
</evidence>
<dbReference type="PROSITE" id="PS50888">
    <property type="entry name" value="BHLH"/>
    <property type="match status" value="1"/>
</dbReference>
<gene>
    <name evidence="8" type="primary">Sim2_0</name>
    <name evidence="8" type="ORF">STECAR_R04410</name>
</gene>
<dbReference type="PANTHER" id="PTHR23043:SF19">
    <property type="entry name" value="SINGLE-MINDED HOMOLOG 2"/>
    <property type="match status" value="1"/>
</dbReference>
<evidence type="ECO:0000313" key="8">
    <source>
        <dbReference type="EMBL" id="NWX43664.1"/>
    </source>
</evidence>
<keyword evidence="3" id="KW-0805">Transcription regulation</keyword>
<dbReference type="GO" id="GO:0046983">
    <property type="term" value="F:protein dimerization activity"/>
    <property type="evidence" value="ECO:0007669"/>
    <property type="project" value="InterPro"/>
</dbReference>
<evidence type="ECO:0000259" key="7">
    <source>
        <dbReference type="PROSITE" id="PS50888"/>
    </source>
</evidence>
<evidence type="ECO:0000256" key="6">
    <source>
        <dbReference type="ARBA" id="ARBA00023242"/>
    </source>
</evidence>
<evidence type="ECO:0000256" key="2">
    <source>
        <dbReference type="ARBA" id="ARBA00022737"/>
    </source>
</evidence>
<evidence type="ECO:0000256" key="1">
    <source>
        <dbReference type="ARBA" id="ARBA00004123"/>
    </source>
</evidence>
<dbReference type="GO" id="GO:0000981">
    <property type="term" value="F:DNA-binding transcription factor activity, RNA polymerase II-specific"/>
    <property type="evidence" value="ECO:0007669"/>
    <property type="project" value="TreeGrafter"/>
</dbReference>
<dbReference type="OrthoDB" id="6021714at2759"/>
<dbReference type="Pfam" id="PF23171">
    <property type="entry name" value="bHLH_HIF1A"/>
    <property type="match status" value="1"/>
</dbReference>
<keyword evidence="2" id="KW-0677">Repeat</keyword>
<evidence type="ECO:0000256" key="5">
    <source>
        <dbReference type="ARBA" id="ARBA00023163"/>
    </source>
</evidence>
<dbReference type="AlphaFoldDB" id="A0A7K6W8K1"/>
<feature type="non-terminal residue" evidence="8">
    <location>
        <position position="78"/>
    </location>
</feature>
<comment type="subcellular location">
    <subcellularLocation>
        <location evidence="1">Nucleus</location>
    </subcellularLocation>
</comment>
<keyword evidence="9" id="KW-1185">Reference proteome</keyword>
<keyword evidence="6" id="KW-0539">Nucleus</keyword>
<dbReference type="GO" id="GO:0005634">
    <property type="term" value="C:nucleus"/>
    <property type="evidence" value="ECO:0007669"/>
    <property type="project" value="UniProtKB-SubCell"/>
</dbReference>
<name>A0A7K6W8K1_STECA</name>
<dbReference type="PANTHER" id="PTHR23043">
    <property type="entry name" value="HYPOXIA-INDUCIBLE FACTOR 1 ALPHA"/>
    <property type="match status" value="1"/>
</dbReference>
<dbReference type="Proteomes" id="UP000516988">
    <property type="component" value="Unassembled WGS sequence"/>
</dbReference>
<feature type="domain" description="BHLH" evidence="7">
    <location>
        <begin position="4"/>
        <end position="57"/>
    </location>
</feature>
<sequence>AVVAMKEKSKNAAKTRREKENGEFYELAKLLPLPSAITSQLDKASIIRLTTSYLKMRAVFPEGNHPGRRRPPPARRDG</sequence>
<protein>
    <submittedName>
        <fullName evidence="8">SIM2 protein</fullName>
    </submittedName>
</protein>
<feature type="non-terminal residue" evidence="8">
    <location>
        <position position="1"/>
    </location>
</feature>
<dbReference type="FunFam" id="4.10.280.10:FF:000007">
    <property type="entry name" value="single-minded homolog 1 isoform X1"/>
    <property type="match status" value="1"/>
</dbReference>
<dbReference type="SUPFAM" id="SSF47459">
    <property type="entry name" value="HLH, helix-loop-helix DNA-binding domain"/>
    <property type="match status" value="1"/>
</dbReference>
<organism evidence="8 9">
    <name type="scientific">Steatornis caripensis</name>
    <name type="common">Oilbird</name>
    <dbReference type="NCBI Taxonomy" id="48435"/>
    <lineage>
        <taxon>Eukaryota</taxon>
        <taxon>Metazoa</taxon>
        <taxon>Chordata</taxon>
        <taxon>Craniata</taxon>
        <taxon>Vertebrata</taxon>
        <taxon>Euteleostomi</taxon>
        <taxon>Archelosauria</taxon>
        <taxon>Archosauria</taxon>
        <taxon>Dinosauria</taxon>
        <taxon>Saurischia</taxon>
        <taxon>Theropoda</taxon>
        <taxon>Coelurosauria</taxon>
        <taxon>Aves</taxon>
        <taxon>Neognathae</taxon>
        <taxon>Neoaves</taxon>
        <taxon>Strisores</taxon>
        <taxon>Caprimulgiformes</taxon>
        <taxon>Steatornithidae</taxon>
        <taxon>Steatornis</taxon>
    </lineage>
</organism>
<dbReference type="EMBL" id="VZSC01006843">
    <property type="protein sequence ID" value="NWX43664.1"/>
    <property type="molecule type" value="Genomic_DNA"/>
</dbReference>
<accession>A0A7K6W8K1</accession>
<proteinExistence type="predicted"/>
<dbReference type="InterPro" id="IPR011598">
    <property type="entry name" value="bHLH_dom"/>
</dbReference>
<evidence type="ECO:0000313" key="9">
    <source>
        <dbReference type="Proteomes" id="UP000516988"/>
    </source>
</evidence>
<dbReference type="GO" id="GO:0000977">
    <property type="term" value="F:RNA polymerase II transcription regulatory region sequence-specific DNA binding"/>
    <property type="evidence" value="ECO:0007669"/>
    <property type="project" value="TreeGrafter"/>
</dbReference>
<keyword evidence="4" id="KW-0238">DNA-binding</keyword>
<dbReference type="SMART" id="SM00353">
    <property type="entry name" value="HLH"/>
    <property type="match status" value="1"/>
</dbReference>